<feature type="domain" description="Pus10 THUMP" evidence="7">
    <location>
        <begin position="73"/>
        <end position="150"/>
    </location>
</feature>
<reference evidence="9" key="1">
    <citation type="journal article" date="2016" name="Stand. Genomic Sci.">
        <title>Complete genome sequence of Methanospirillum hungatei type strain JF1.</title>
        <authorList>
            <person name="Gunsalus R.P."/>
            <person name="Cook L.E."/>
            <person name="Crable B."/>
            <person name="Rohlin L."/>
            <person name="McDonald E."/>
            <person name="Mouttaki H."/>
            <person name="Sieber J.R."/>
            <person name="Poweleit N."/>
            <person name="Zhou H."/>
            <person name="Lapidus A.L."/>
            <person name="Daligault H.E."/>
            <person name="Land M."/>
            <person name="Gilna P."/>
            <person name="Ivanova N."/>
            <person name="Kyrpides N."/>
            <person name="Culley D.E."/>
            <person name="McInerney M.J."/>
        </authorList>
    </citation>
    <scope>NUCLEOTIDE SEQUENCE [LARGE SCALE GENOMIC DNA]</scope>
    <source>
        <strain evidence="9">ATCC 27890 / DSM 864 / NBRC 100397 / JF-1</strain>
    </source>
</reference>
<dbReference type="Gene3D" id="3.30.70.3190">
    <property type="match status" value="1"/>
</dbReference>
<keyword evidence="3 5" id="KW-0694">RNA-binding</keyword>
<keyword evidence="4 5" id="KW-0413">Isomerase</keyword>
<evidence type="ECO:0000256" key="3">
    <source>
        <dbReference type="ARBA" id="ARBA00022884"/>
    </source>
</evidence>
<dbReference type="GO" id="GO:0031119">
    <property type="term" value="P:tRNA pseudouridine synthesis"/>
    <property type="evidence" value="ECO:0007669"/>
    <property type="project" value="UniProtKB-UniRule"/>
</dbReference>
<evidence type="ECO:0000256" key="4">
    <source>
        <dbReference type="ARBA" id="ARBA00023235"/>
    </source>
</evidence>
<dbReference type="InterPro" id="IPR005912">
    <property type="entry name" value="Pus10"/>
</dbReference>
<evidence type="ECO:0000313" key="9">
    <source>
        <dbReference type="Proteomes" id="UP000001941"/>
    </source>
</evidence>
<feature type="active site" description="Nucleophile" evidence="5">
    <location>
        <position position="231"/>
    </location>
</feature>
<accession>Q2FSA0</accession>
<protein>
    <recommendedName>
        <fullName evidence="5">tRNA pseudouridine synthase Pus10</fullName>
        <ecNumber evidence="5">5.4.99.25</ecNumber>
    </recommendedName>
    <alternativeName>
        <fullName evidence="5">tRNA pseudouridine 54/55 synthase</fullName>
        <shortName evidence="5">Psi54/55 synthase</shortName>
    </alternativeName>
</protein>
<comment type="catalytic activity">
    <reaction evidence="5">
        <text>uridine(55) in tRNA = pseudouridine(55) in tRNA</text>
        <dbReference type="Rhea" id="RHEA:42532"/>
        <dbReference type="Rhea" id="RHEA-COMP:10101"/>
        <dbReference type="Rhea" id="RHEA-COMP:10102"/>
        <dbReference type="ChEBI" id="CHEBI:65314"/>
        <dbReference type="ChEBI" id="CHEBI:65315"/>
        <dbReference type="EC" id="5.4.99.25"/>
    </reaction>
</comment>
<dbReference type="SUPFAM" id="SSF55120">
    <property type="entry name" value="Pseudouridine synthase"/>
    <property type="match status" value="1"/>
</dbReference>
<dbReference type="InterPro" id="IPR055174">
    <property type="entry name" value="Pus10_THUMP_arc"/>
</dbReference>
<dbReference type="Pfam" id="PF22023">
    <property type="entry name" value="Pus10_THUMP_arc"/>
    <property type="match status" value="1"/>
</dbReference>
<comment type="similarity">
    <text evidence="1 5">Belongs to the pseudouridine synthase Pus10 family.</text>
</comment>
<dbReference type="InterPro" id="IPR020103">
    <property type="entry name" value="PsdUridine_synth_cat_dom_sf"/>
</dbReference>
<dbReference type="Gene3D" id="3.30.70.2510">
    <property type="match status" value="1"/>
</dbReference>
<dbReference type="InterPro" id="IPR039894">
    <property type="entry name" value="Pus10-like"/>
</dbReference>
<dbReference type="HOGENOM" id="CLU_028780_2_0_2"/>
<evidence type="ECO:0000256" key="1">
    <source>
        <dbReference type="ARBA" id="ARBA00009652"/>
    </source>
</evidence>
<evidence type="ECO:0000259" key="7">
    <source>
        <dbReference type="Pfam" id="PF22023"/>
    </source>
</evidence>
<comment type="function">
    <text evidence="5">Responsible for synthesis of pseudouridine from uracil-54 and uracil-55 in the psi GC loop of transfer RNAs.</text>
</comment>
<dbReference type="EnsemblBacteria" id="ABD42712">
    <property type="protein sequence ID" value="ABD42712"/>
    <property type="gene ID" value="Mhun_3025"/>
</dbReference>
<gene>
    <name evidence="5" type="primary">pus10</name>
    <name evidence="8" type="ordered locus">Mhun_3025</name>
</gene>
<dbReference type="GeneID" id="3922926"/>
<dbReference type="Pfam" id="PF21238">
    <property type="entry name" value="Pus10_C"/>
    <property type="match status" value="1"/>
</dbReference>
<dbReference type="EMBL" id="CP000254">
    <property type="protein sequence ID" value="ABD42712.1"/>
    <property type="molecule type" value="Genomic_DNA"/>
</dbReference>
<dbReference type="NCBIfam" id="TIGR01213">
    <property type="entry name" value="pseudo_Pus10arc"/>
    <property type="match status" value="1"/>
</dbReference>
<dbReference type="FunCoup" id="Q2FSA0">
    <property type="interactions" value="1"/>
</dbReference>
<evidence type="ECO:0000259" key="6">
    <source>
        <dbReference type="Pfam" id="PF21238"/>
    </source>
</evidence>
<feature type="binding site" evidence="5">
    <location>
        <position position="297"/>
    </location>
    <ligand>
        <name>substrate</name>
    </ligand>
</feature>
<evidence type="ECO:0000313" key="8">
    <source>
        <dbReference type="EMBL" id="ABD42712.1"/>
    </source>
</evidence>
<dbReference type="FunFam" id="3.30.70.2510:FF:000001">
    <property type="entry name" value="tRNA pseudouridine synthase Pus10"/>
    <property type="match status" value="1"/>
</dbReference>
<dbReference type="Proteomes" id="UP000001941">
    <property type="component" value="Chromosome"/>
</dbReference>
<dbReference type="GO" id="GO:0000049">
    <property type="term" value="F:tRNA binding"/>
    <property type="evidence" value="ECO:0007669"/>
    <property type="project" value="InterPro"/>
</dbReference>
<feature type="binding site" evidence="5">
    <location>
        <position position="369"/>
    </location>
    <ligand>
        <name>substrate</name>
    </ligand>
</feature>
<dbReference type="RefSeq" id="WP_011449963.1">
    <property type="nucleotide sequence ID" value="NC_007796.1"/>
</dbReference>
<dbReference type="HAMAP" id="MF_01893">
    <property type="entry name" value="Pus10_arch"/>
    <property type="match status" value="1"/>
</dbReference>
<dbReference type="InParanoid" id="Q2FSA0"/>
<dbReference type="InterPro" id="IPR048741">
    <property type="entry name" value="Pus10-like_C"/>
</dbReference>
<proteinExistence type="inferred from homology"/>
<dbReference type="GO" id="GO:0160148">
    <property type="term" value="F:tRNA pseudouridine(55) synthase activity"/>
    <property type="evidence" value="ECO:0007669"/>
    <property type="project" value="UniProtKB-EC"/>
</dbReference>
<dbReference type="KEGG" id="mhu:Mhun_3025"/>
<keyword evidence="2 5" id="KW-0819">tRNA processing</keyword>
<evidence type="ECO:0000256" key="2">
    <source>
        <dbReference type="ARBA" id="ARBA00022694"/>
    </source>
</evidence>
<dbReference type="AlphaFoldDB" id="Q2FSA0"/>
<keyword evidence="9" id="KW-1185">Reference proteome</keyword>
<evidence type="ECO:0000256" key="5">
    <source>
        <dbReference type="HAMAP-Rule" id="MF_01893"/>
    </source>
</evidence>
<comment type="catalytic activity">
    <reaction evidence="5">
        <text>uridine(54) in tRNA = pseudouridine(54) in tRNA</text>
        <dbReference type="Rhea" id="RHEA:57876"/>
        <dbReference type="Rhea" id="RHEA-COMP:10193"/>
        <dbReference type="Rhea" id="RHEA-COMP:14141"/>
        <dbReference type="ChEBI" id="CHEBI:65314"/>
        <dbReference type="ChEBI" id="CHEBI:65315"/>
    </reaction>
</comment>
<organism evidence="8 9">
    <name type="scientific">Methanospirillum hungatei JF-1 (strain ATCC 27890 / DSM 864 / NBRC 100397 / JF-1)</name>
    <dbReference type="NCBI Taxonomy" id="323259"/>
    <lineage>
        <taxon>Archaea</taxon>
        <taxon>Methanobacteriati</taxon>
        <taxon>Methanobacteriota</taxon>
        <taxon>Stenosarchaea group</taxon>
        <taxon>Methanomicrobia</taxon>
        <taxon>Methanomicrobiales</taxon>
        <taxon>Methanospirillaceae</taxon>
        <taxon>Methanospirillum</taxon>
    </lineage>
</organism>
<dbReference type="PANTHER" id="PTHR21568">
    <property type="entry name" value="TRNA PSEUDOURIDINE SYNTHASE PUS10"/>
    <property type="match status" value="1"/>
</dbReference>
<dbReference type="OrthoDB" id="10348at2157"/>
<feature type="domain" description="Pus10-like C-terminal" evidence="6">
    <location>
        <begin position="164"/>
        <end position="404"/>
    </location>
</feature>
<dbReference type="eggNOG" id="arCOG01015">
    <property type="taxonomic scope" value="Archaea"/>
</dbReference>
<name>Q2FSA0_METHJ</name>
<dbReference type="EC" id="5.4.99.25" evidence="5"/>
<dbReference type="PANTHER" id="PTHR21568:SF0">
    <property type="entry name" value="TRNA PSEUDOURIDINE SYNTHASE PUS10"/>
    <property type="match status" value="1"/>
</dbReference>
<dbReference type="STRING" id="323259.Mhun_3025"/>
<sequence length="415" mass="45993">MDLTELYQKVIEYGDICDHCLGRMVAKRSFGLSNDQRGKGIRIAAALTLNQPYQEQKEPCWICGDFFKSADAWADRVIDAFSGIEGKTFVIGSKVPPLMSESEEMVWSDLVLSDPEPLKSEINREVGKRVAAKSSLVGDTKNPDLIAVLNISDGTIEVQIRPLFLYGRYFKYERGIPQTHWACRACKGAGCEACDGTGKQYRDSVEELIGAPLLPIFKAERVFLHGAGREDIDAIMVGSGRPFILEIVNPRIRDADPKALEDAINKYNEGRVGVTDIRWSARSEVETLKSHKGHKKYRILVDIDGSVPDTALQSAVQQLSGALIRQRTPTRVAHRRADKVRERGVLDIRYTGKEGKDFVLEVTGEAGLYIKELISGDQGRTTPSLTEVLNTPARVVQLDVIHVEGIDQVKSHGTS</sequence>